<dbReference type="Pfam" id="PF13460">
    <property type="entry name" value="NAD_binding_10"/>
    <property type="match status" value="1"/>
</dbReference>
<keyword evidence="3" id="KW-1185">Reference proteome</keyword>
<dbReference type="EMBL" id="JBHRSP010000043">
    <property type="protein sequence ID" value="MFC3075962.1"/>
    <property type="molecule type" value="Genomic_DNA"/>
</dbReference>
<dbReference type="RefSeq" id="WP_257316530.1">
    <property type="nucleotide sequence ID" value="NZ_JANFDG010000020.1"/>
</dbReference>
<accession>A0ABV7DMS8</accession>
<dbReference type="PANTHER" id="PTHR15020">
    <property type="entry name" value="FLAVIN REDUCTASE-RELATED"/>
    <property type="match status" value="1"/>
</dbReference>
<dbReference type="SUPFAM" id="SSF51735">
    <property type="entry name" value="NAD(P)-binding Rossmann-fold domains"/>
    <property type="match status" value="1"/>
</dbReference>
<dbReference type="Proteomes" id="UP001595377">
    <property type="component" value="Unassembled WGS sequence"/>
</dbReference>
<proteinExistence type="predicted"/>
<evidence type="ECO:0000313" key="3">
    <source>
        <dbReference type="Proteomes" id="UP001595377"/>
    </source>
</evidence>
<name>A0ABV7DMS8_9HYPH</name>
<reference evidence="3" key="1">
    <citation type="journal article" date="2019" name="Int. J. Syst. Evol. Microbiol.">
        <title>The Global Catalogue of Microorganisms (GCM) 10K type strain sequencing project: providing services to taxonomists for standard genome sequencing and annotation.</title>
        <authorList>
            <consortium name="The Broad Institute Genomics Platform"/>
            <consortium name="The Broad Institute Genome Sequencing Center for Infectious Disease"/>
            <person name="Wu L."/>
            <person name="Ma J."/>
        </authorList>
    </citation>
    <scope>NUCLEOTIDE SEQUENCE [LARGE SCALE GENOMIC DNA]</scope>
    <source>
        <strain evidence="3">KCTC 52677</strain>
    </source>
</reference>
<dbReference type="InterPro" id="IPR036291">
    <property type="entry name" value="NAD(P)-bd_dom_sf"/>
</dbReference>
<sequence length="227" mass="23233">MSPLVIAGASRGVGLELARLARSGGRPVVALVRPGSDSSELRHLGVEVVAGDALSRADADRLFGSLPAGCDAVSTLSGLAGDGRRADDEGNINLVDAAAASGLTGRFLLITSIGCGEMAPYRSERAIAAFGAAVDAKTRAEEHLRGSGLAWTILRPGGLRTAPATGNGILSADPEMHGFINRADVAQLALRALRDPSTRDQAFAVVDRAEARSVNAIDPHPLLALGA</sequence>
<dbReference type="InterPro" id="IPR016040">
    <property type="entry name" value="NAD(P)-bd_dom"/>
</dbReference>
<protein>
    <submittedName>
        <fullName evidence="2">SDR family oxidoreductase</fullName>
    </submittedName>
</protein>
<dbReference type="Gene3D" id="3.40.50.720">
    <property type="entry name" value="NAD(P)-binding Rossmann-like Domain"/>
    <property type="match status" value="1"/>
</dbReference>
<dbReference type="CDD" id="cd05243">
    <property type="entry name" value="SDR_a5"/>
    <property type="match status" value="1"/>
</dbReference>
<feature type="domain" description="NAD(P)-binding" evidence="1">
    <location>
        <begin position="8"/>
        <end position="196"/>
    </location>
</feature>
<evidence type="ECO:0000259" key="1">
    <source>
        <dbReference type="Pfam" id="PF13460"/>
    </source>
</evidence>
<evidence type="ECO:0000313" key="2">
    <source>
        <dbReference type="EMBL" id="MFC3075962.1"/>
    </source>
</evidence>
<comment type="caution">
    <text evidence="2">The sequence shown here is derived from an EMBL/GenBank/DDBJ whole genome shotgun (WGS) entry which is preliminary data.</text>
</comment>
<dbReference type="PANTHER" id="PTHR15020:SF45">
    <property type="entry name" value="NAD(P)-BINDING DOMAIN-CONTAINING PROTEIN"/>
    <property type="match status" value="1"/>
</dbReference>
<organism evidence="2 3">
    <name type="scientific">Shinella pollutisoli</name>
    <dbReference type="NCBI Taxonomy" id="2250594"/>
    <lineage>
        <taxon>Bacteria</taxon>
        <taxon>Pseudomonadati</taxon>
        <taxon>Pseudomonadota</taxon>
        <taxon>Alphaproteobacteria</taxon>
        <taxon>Hyphomicrobiales</taxon>
        <taxon>Rhizobiaceae</taxon>
        <taxon>Shinella</taxon>
    </lineage>
</organism>
<gene>
    <name evidence="2" type="ORF">ACFOHH_22815</name>
</gene>